<evidence type="ECO:0000313" key="3">
    <source>
        <dbReference type="EnsemblPlants" id="LPERR11G06360.1"/>
    </source>
</evidence>
<proteinExistence type="predicted"/>
<evidence type="ECO:0000256" key="2">
    <source>
        <dbReference type="SAM" id="SignalP"/>
    </source>
</evidence>
<keyword evidence="1 2" id="KW-0732">Signal</keyword>
<keyword evidence="4" id="KW-1185">Reference proteome</keyword>
<dbReference type="STRING" id="77586.A0A0D9XQF7"/>
<dbReference type="Pfam" id="PF24068">
    <property type="entry name" value="TPD1_C"/>
    <property type="match status" value="1"/>
</dbReference>
<reference evidence="3 4" key="1">
    <citation type="submission" date="2012-08" db="EMBL/GenBank/DDBJ databases">
        <title>Oryza genome evolution.</title>
        <authorList>
            <person name="Wing R.A."/>
        </authorList>
    </citation>
    <scope>NUCLEOTIDE SEQUENCE</scope>
</reference>
<organism evidence="3 4">
    <name type="scientific">Leersia perrieri</name>
    <dbReference type="NCBI Taxonomy" id="77586"/>
    <lineage>
        <taxon>Eukaryota</taxon>
        <taxon>Viridiplantae</taxon>
        <taxon>Streptophyta</taxon>
        <taxon>Embryophyta</taxon>
        <taxon>Tracheophyta</taxon>
        <taxon>Spermatophyta</taxon>
        <taxon>Magnoliopsida</taxon>
        <taxon>Liliopsida</taxon>
        <taxon>Poales</taxon>
        <taxon>Poaceae</taxon>
        <taxon>BOP clade</taxon>
        <taxon>Oryzoideae</taxon>
        <taxon>Oryzeae</taxon>
        <taxon>Oryzinae</taxon>
        <taxon>Leersia</taxon>
    </lineage>
</organism>
<dbReference type="HOGENOM" id="CLU_102808_1_0_1"/>
<accession>A0A0D9XQF7</accession>
<dbReference type="Gramene" id="LPERR11G06360.1">
    <property type="protein sequence ID" value="LPERR11G06360.1"/>
    <property type="gene ID" value="LPERR11G06360"/>
</dbReference>
<dbReference type="GO" id="GO:0001709">
    <property type="term" value="P:cell fate determination"/>
    <property type="evidence" value="ECO:0007669"/>
    <property type="project" value="TreeGrafter"/>
</dbReference>
<dbReference type="AlphaFoldDB" id="A0A0D9XQF7"/>
<reference evidence="3" key="3">
    <citation type="submission" date="2015-04" db="UniProtKB">
        <authorList>
            <consortium name="EnsemblPlants"/>
        </authorList>
    </citation>
    <scope>IDENTIFICATION</scope>
</reference>
<name>A0A0D9XQF7_9ORYZ</name>
<dbReference type="eggNOG" id="ENOG502R5C7">
    <property type="taxonomic scope" value="Eukaryota"/>
</dbReference>
<evidence type="ECO:0000256" key="1">
    <source>
        <dbReference type="ARBA" id="ARBA00022729"/>
    </source>
</evidence>
<sequence length="137" mass="14124">MTTNSTILLLLAAAAVLAAALHCPAIVTAAADDEPCDPSDIHITTDKTGKVVGGKPEYQVTISNECSCPEGDVVVSCLDGVPSGVDPSKIHVAGKDSGLCLVNNGLQIVKGSPVVFTYVASQPIFLEFNTASPRCNR</sequence>
<dbReference type="PANTHER" id="PTHR33184">
    <property type="entry name" value="PROTEIN TAPETUM DETERMINANT 1-LIKE-RELATED"/>
    <property type="match status" value="1"/>
</dbReference>
<dbReference type="InterPro" id="IPR040361">
    <property type="entry name" value="TPD1"/>
</dbReference>
<reference evidence="4" key="2">
    <citation type="submission" date="2013-12" db="EMBL/GenBank/DDBJ databases">
        <authorList>
            <person name="Yu Y."/>
            <person name="Lee S."/>
            <person name="de Baynast K."/>
            <person name="Wissotski M."/>
            <person name="Liu L."/>
            <person name="Talag J."/>
            <person name="Goicoechea J."/>
            <person name="Angelova A."/>
            <person name="Jetty R."/>
            <person name="Kudrna D."/>
            <person name="Golser W."/>
            <person name="Rivera L."/>
            <person name="Zhang J."/>
            <person name="Wing R."/>
        </authorList>
    </citation>
    <scope>NUCLEOTIDE SEQUENCE</scope>
</reference>
<evidence type="ECO:0008006" key="5">
    <source>
        <dbReference type="Google" id="ProtNLM"/>
    </source>
</evidence>
<protein>
    <recommendedName>
        <fullName evidence="5">LGC1</fullName>
    </recommendedName>
</protein>
<feature type="signal peptide" evidence="2">
    <location>
        <begin position="1"/>
        <end position="20"/>
    </location>
</feature>
<dbReference type="EnsemblPlants" id="LPERR11G06360.1">
    <property type="protein sequence ID" value="LPERR11G06360.1"/>
    <property type="gene ID" value="LPERR11G06360"/>
</dbReference>
<evidence type="ECO:0000313" key="4">
    <source>
        <dbReference type="Proteomes" id="UP000032180"/>
    </source>
</evidence>
<dbReference type="Proteomes" id="UP000032180">
    <property type="component" value="Chromosome 11"/>
</dbReference>
<feature type="chain" id="PRO_5002350177" description="LGC1" evidence="2">
    <location>
        <begin position="21"/>
        <end position="137"/>
    </location>
</feature>
<dbReference type="PANTHER" id="PTHR33184:SF5">
    <property type="entry name" value="PUTATIVE-RELATED"/>
    <property type="match status" value="1"/>
</dbReference>